<keyword evidence="12" id="KW-0131">Cell cycle</keyword>
<dbReference type="AlphaFoldDB" id="A0AAN9CCR1"/>
<evidence type="ECO:0000259" key="17">
    <source>
        <dbReference type="Pfam" id="PF02234"/>
    </source>
</evidence>
<reference evidence="18 19" key="1">
    <citation type="submission" date="2024-02" db="EMBL/GenBank/DDBJ databases">
        <title>Chromosome-level genome assembly of the Eurasian Minnow (Phoxinus phoxinus).</title>
        <authorList>
            <person name="Oriowo T.O."/>
            <person name="Martin S."/>
            <person name="Stange M."/>
            <person name="Chrysostomakis Y."/>
            <person name="Brown T."/>
            <person name="Winkler S."/>
            <person name="Kukowka S."/>
            <person name="Myers E.W."/>
            <person name="Bohne A."/>
        </authorList>
    </citation>
    <scope>NUCLEOTIDE SEQUENCE [LARGE SCALE GENOMIC DNA]</scope>
    <source>
        <strain evidence="18">ZFMK-TIS-60720</strain>
        <tissue evidence="18">Whole Organism</tissue>
    </source>
</reference>
<comment type="similarity">
    <text evidence="4">Belongs to the CDI family.</text>
</comment>
<sequence>MCKMSKVRVSNGSPTLERVDARQADHAKPPVCRNLFGSDSSDREEFARDAEDQMREMEKASNEKWNYDFAKNEPLAPGNFEWQEVDAKEVPEFYIRPPHVKRATSTGTVDHNGNHDYFLTTTPSLESVEGDSDSTETGSRTDCRTALSTPRKRPSTEDRDLPCQSKRPNVHATEENRCPDTTSSLEQAPSKSDPKT</sequence>
<protein>
    <recommendedName>
        <fullName evidence="5">Cyclin-dependent kinase inhibitor 1B</fullName>
    </recommendedName>
    <alternativeName>
        <fullName evidence="14">Cyclin-dependent kinase inhibitor p27</fullName>
    </alternativeName>
    <alternativeName>
        <fullName evidence="13">p27Kip1</fullName>
    </alternativeName>
</protein>
<evidence type="ECO:0000256" key="11">
    <source>
        <dbReference type="ARBA" id="ARBA00023242"/>
    </source>
</evidence>
<dbReference type="GO" id="GO:0008285">
    <property type="term" value="P:negative regulation of cell population proliferation"/>
    <property type="evidence" value="ECO:0007669"/>
    <property type="project" value="TreeGrafter"/>
</dbReference>
<accession>A0AAN9CCR1</accession>
<evidence type="ECO:0000256" key="2">
    <source>
        <dbReference type="ARBA" id="ARBA00004177"/>
    </source>
</evidence>
<dbReference type="GO" id="GO:0045930">
    <property type="term" value="P:negative regulation of mitotic cell cycle"/>
    <property type="evidence" value="ECO:0007669"/>
    <property type="project" value="TreeGrafter"/>
</dbReference>
<dbReference type="GO" id="GO:0000082">
    <property type="term" value="P:G1/S transition of mitotic cell cycle"/>
    <property type="evidence" value="ECO:0007669"/>
    <property type="project" value="TreeGrafter"/>
</dbReference>
<feature type="region of interest" description="Disordered" evidence="16">
    <location>
        <begin position="100"/>
        <end position="196"/>
    </location>
</feature>
<evidence type="ECO:0000256" key="4">
    <source>
        <dbReference type="ARBA" id="ARBA00006726"/>
    </source>
</evidence>
<keyword evidence="9" id="KW-0832">Ubl conjugation</keyword>
<feature type="compositionally biased region" description="Polar residues" evidence="16">
    <location>
        <begin position="179"/>
        <end position="190"/>
    </location>
</feature>
<evidence type="ECO:0000256" key="10">
    <source>
        <dbReference type="ARBA" id="ARBA00023013"/>
    </source>
</evidence>
<feature type="compositionally biased region" description="Basic and acidic residues" evidence="16">
    <location>
        <begin position="17"/>
        <end position="28"/>
    </location>
</feature>
<evidence type="ECO:0000256" key="7">
    <source>
        <dbReference type="ARBA" id="ARBA00022553"/>
    </source>
</evidence>
<evidence type="ECO:0000256" key="13">
    <source>
        <dbReference type="ARBA" id="ARBA00031903"/>
    </source>
</evidence>
<comment type="subcellular location">
    <subcellularLocation>
        <location evidence="3">Cytoplasm</location>
    </subcellularLocation>
    <subcellularLocation>
        <location evidence="2">Endosome</location>
    </subcellularLocation>
    <subcellularLocation>
        <location evidence="1">Nucleus</location>
    </subcellularLocation>
</comment>
<evidence type="ECO:0000256" key="5">
    <source>
        <dbReference type="ARBA" id="ARBA00014547"/>
    </source>
</evidence>
<dbReference type="InterPro" id="IPR003175">
    <property type="entry name" value="CDI_dom"/>
</dbReference>
<keyword evidence="11" id="KW-0539">Nucleus</keyword>
<dbReference type="GO" id="GO:0051087">
    <property type="term" value="F:protein-folding chaperone binding"/>
    <property type="evidence" value="ECO:0007669"/>
    <property type="project" value="TreeGrafter"/>
</dbReference>
<evidence type="ECO:0000256" key="6">
    <source>
        <dbReference type="ARBA" id="ARBA00022490"/>
    </source>
</evidence>
<evidence type="ECO:0000256" key="8">
    <source>
        <dbReference type="ARBA" id="ARBA00022753"/>
    </source>
</evidence>
<comment type="caution">
    <text evidence="18">The sequence shown here is derived from an EMBL/GenBank/DDBJ whole genome shotgun (WGS) entry which is preliminary data.</text>
</comment>
<evidence type="ECO:0000256" key="16">
    <source>
        <dbReference type="SAM" id="MobiDB-lite"/>
    </source>
</evidence>
<keyword evidence="6" id="KW-0963">Cytoplasm</keyword>
<dbReference type="GO" id="GO:0005768">
    <property type="term" value="C:endosome"/>
    <property type="evidence" value="ECO:0007669"/>
    <property type="project" value="UniProtKB-SubCell"/>
</dbReference>
<dbReference type="PANTHER" id="PTHR10265">
    <property type="entry name" value="CYCLIN-DEPENDENT KINASE INHIBITOR 1"/>
    <property type="match status" value="1"/>
</dbReference>
<feature type="compositionally biased region" description="Basic and acidic residues" evidence="16">
    <location>
        <begin position="40"/>
        <end position="61"/>
    </location>
</feature>
<proteinExistence type="inferred from homology"/>
<evidence type="ECO:0000256" key="15">
    <source>
        <dbReference type="ARBA" id="ARBA00045727"/>
    </source>
</evidence>
<dbReference type="GO" id="GO:0004861">
    <property type="term" value="F:cyclin-dependent protein serine/threonine kinase inhibitor activity"/>
    <property type="evidence" value="ECO:0007669"/>
    <property type="project" value="InterPro"/>
</dbReference>
<evidence type="ECO:0000256" key="9">
    <source>
        <dbReference type="ARBA" id="ARBA00022843"/>
    </source>
</evidence>
<keyword evidence="7" id="KW-0597">Phosphoprotein</keyword>
<evidence type="ECO:0000256" key="12">
    <source>
        <dbReference type="ARBA" id="ARBA00023306"/>
    </source>
</evidence>
<keyword evidence="8" id="KW-0967">Endosome</keyword>
<evidence type="ECO:0000256" key="3">
    <source>
        <dbReference type="ARBA" id="ARBA00004496"/>
    </source>
</evidence>
<comment type="function">
    <text evidence="15">Important regulator of cell cycle progression. Inhibits the kinase activity of CDK2 bound to cyclin A, but has little inhibitory activity on CDK2 bound to SPDYA. Involved in G1 arrest. Potent inhibitor of cyclin E- and cyclin A-CDK2 complexes. Forms a complex with cyclin type D-CDK4 complexes and is involved in the assembly, stability, and modulation of CCND1-CDK4 complex activation. Acts either as an inhibitor or an activator of cyclin type D-CDK4 complexes depending on its phosphorylation state and/or stoichometry.</text>
</comment>
<dbReference type="GO" id="GO:0005634">
    <property type="term" value="C:nucleus"/>
    <property type="evidence" value="ECO:0007669"/>
    <property type="project" value="UniProtKB-SubCell"/>
</dbReference>
<keyword evidence="19" id="KW-1185">Reference proteome</keyword>
<name>A0AAN9CCR1_9TELE</name>
<dbReference type="PANTHER" id="PTHR10265:SF9">
    <property type="entry name" value="CYCLIN-DEPENDENT KINASE INHIBITOR 1B"/>
    <property type="match status" value="1"/>
</dbReference>
<feature type="domain" description="Cyclin-dependent kinase inhibitor" evidence="17">
    <location>
        <begin position="34"/>
        <end position="85"/>
    </location>
</feature>
<evidence type="ECO:0000256" key="14">
    <source>
        <dbReference type="ARBA" id="ARBA00031925"/>
    </source>
</evidence>
<dbReference type="Gene3D" id="4.10.365.10">
    <property type="entry name" value="p27"/>
    <property type="match status" value="1"/>
</dbReference>
<dbReference type="InterPro" id="IPR044898">
    <property type="entry name" value="CDI_dom_sf"/>
</dbReference>
<dbReference type="EMBL" id="JAYKXH010000021">
    <property type="protein sequence ID" value="KAK7130111.1"/>
    <property type="molecule type" value="Genomic_DNA"/>
</dbReference>
<evidence type="ECO:0000313" key="18">
    <source>
        <dbReference type="EMBL" id="KAK7130111.1"/>
    </source>
</evidence>
<evidence type="ECO:0000256" key="1">
    <source>
        <dbReference type="ARBA" id="ARBA00004123"/>
    </source>
</evidence>
<feature type="region of interest" description="Disordered" evidence="16">
    <location>
        <begin position="1"/>
        <end position="61"/>
    </location>
</feature>
<evidence type="ECO:0000313" key="19">
    <source>
        <dbReference type="Proteomes" id="UP001364617"/>
    </source>
</evidence>
<dbReference type="Proteomes" id="UP001364617">
    <property type="component" value="Unassembled WGS sequence"/>
</dbReference>
<dbReference type="Pfam" id="PF02234">
    <property type="entry name" value="CDI"/>
    <property type="match status" value="1"/>
</dbReference>
<gene>
    <name evidence="18" type="ORF">R3I93_019673</name>
</gene>
<organism evidence="18 19">
    <name type="scientific">Phoxinus phoxinus</name>
    <name type="common">Eurasian minnow</name>
    <dbReference type="NCBI Taxonomy" id="58324"/>
    <lineage>
        <taxon>Eukaryota</taxon>
        <taxon>Metazoa</taxon>
        <taxon>Chordata</taxon>
        <taxon>Craniata</taxon>
        <taxon>Vertebrata</taxon>
        <taxon>Euteleostomi</taxon>
        <taxon>Actinopterygii</taxon>
        <taxon>Neopterygii</taxon>
        <taxon>Teleostei</taxon>
        <taxon>Ostariophysi</taxon>
        <taxon>Cypriniformes</taxon>
        <taxon>Leuciscidae</taxon>
        <taxon>Phoxininae</taxon>
        <taxon>Phoxinus</taxon>
    </lineage>
</organism>
<keyword evidence="10" id="KW-0649">Protein kinase inhibitor</keyword>